<comment type="caution">
    <text evidence="3">The sequence shown here is derived from an EMBL/GenBank/DDBJ whole genome shotgun (WGS) entry which is preliminary data.</text>
</comment>
<gene>
    <name evidence="3" type="ORF">HBH26_15655</name>
</gene>
<dbReference type="Proteomes" id="UP000732399">
    <property type="component" value="Unassembled WGS sequence"/>
</dbReference>
<protein>
    <recommendedName>
        <fullName evidence="2">Penicillin-binding C-terminal domain-containing protein</fullName>
    </recommendedName>
</protein>
<dbReference type="SUPFAM" id="SSF55486">
    <property type="entry name" value="Metalloproteases ('zincins'), catalytic domain"/>
    <property type="match status" value="2"/>
</dbReference>
<accession>A0ABX1CRB9</accession>
<evidence type="ECO:0000313" key="4">
    <source>
        <dbReference type="Proteomes" id="UP000732399"/>
    </source>
</evidence>
<reference evidence="3 4" key="1">
    <citation type="submission" date="2020-03" db="EMBL/GenBank/DDBJ databases">
        <authorList>
            <person name="Wang L."/>
            <person name="He N."/>
            <person name="Li Y."/>
            <person name="Fang Y."/>
            <person name="Zhang F."/>
        </authorList>
    </citation>
    <scope>NUCLEOTIDE SEQUENCE [LARGE SCALE GENOMIC DNA]</scope>
    <source>
        <strain evidence="3 4">36D10-4-7</strain>
    </source>
</reference>
<dbReference type="RefSeq" id="WP_168135579.1">
    <property type="nucleotide sequence ID" value="NZ_JAAVJH010000012.1"/>
</dbReference>
<keyword evidence="4" id="KW-1185">Reference proteome</keyword>
<name>A0ABX1CRB9_9SPHN</name>
<dbReference type="InterPro" id="IPR009647">
    <property type="entry name" value="PBP_C"/>
</dbReference>
<proteinExistence type="predicted"/>
<feature type="region of interest" description="Disordered" evidence="1">
    <location>
        <begin position="320"/>
        <end position="353"/>
    </location>
</feature>
<evidence type="ECO:0000313" key="3">
    <source>
        <dbReference type="EMBL" id="NJR80019.1"/>
    </source>
</evidence>
<organism evidence="3 4">
    <name type="scientific">Sphingomonas corticis</name>
    <dbReference type="NCBI Taxonomy" id="2722791"/>
    <lineage>
        <taxon>Bacteria</taxon>
        <taxon>Pseudomonadati</taxon>
        <taxon>Pseudomonadota</taxon>
        <taxon>Alphaproteobacteria</taxon>
        <taxon>Sphingomonadales</taxon>
        <taxon>Sphingomonadaceae</taxon>
        <taxon>Sphingomonas</taxon>
    </lineage>
</organism>
<dbReference type="EMBL" id="JAAVJH010000012">
    <property type="protein sequence ID" value="NJR80019.1"/>
    <property type="molecule type" value="Genomic_DNA"/>
</dbReference>
<feature type="domain" description="Penicillin-binding C-terminal" evidence="2">
    <location>
        <begin position="696"/>
        <end position="749"/>
    </location>
</feature>
<evidence type="ECO:0000256" key="1">
    <source>
        <dbReference type="SAM" id="MobiDB-lite"/>
    </source>
</evidence>
<evidence type="ECO:0000259" key="2">
    <source>
        <dbReference type="Pfam" id="PF06832"/>
    </source>
</evidence>
<dbReference type="Pfam" id="PF06832">
    <property type="entry name" value="BiPBP_C"/>
    <property type="match status" value="1"/>
</dbReference>
<sequence>MGTGPWWQDVLDGAFGGGWQHNVPKLFRSVRIDGVEATQAVQAWRSARHLSDPLDVVADNDVPLIAYKPLMVRAYLRSFGYTSPPGMRGRMRVRRQGSLFGLPALDVTLDQLNAPSVPARENPDYAAERGTLAATLNFLISAEHAAGALELELTIWEAGTPDVVVHSYTQALDVTLTQRLHVRGVFMDYNGPDQAGTGTLDLAAPTLADLAATSDATIASMPVAADAIFSSAGTLSWSTPLTGVATSPGGCSAEWYALNAALAEVKTEDGNRDDLVYMGFLPVGVPIANVGGCASHGVTSASNGEDITMAHEIGHGLGLGHAPCGDNGPDGDYPAYEPHDPSGSPGGRLGEYGLDPAAGDVKLPGERDYMGYCGGDWLSLYHYRKLIGVHALQPGSTNAAPELPHVPEWVDPWVWPWEELIDPLGPFVRRPFDPRRLRRAEPLVSVIGLLEDDHLSVLSVSRVRALPTLPGARRTGLVGHLIGSDRAPLASAPLMTLPAHGCGGGCGSGCGGPDGPRIVQALIPDRGEGTALSITRGAWADDRRGDVAEDRTSKTVWERSAPAARPVVGDLEVAVDGDRGEARWTSRAADGDVRFSLCVSYDQGRSWNALARKSGCGRGEDRITFDASALPGGEASFELRVHDGFHSVSTVSRPVRVPPRAPIVAITSPRQRAPLAPGAPLVLAAQIIDRGERGRRAAGRSAERVTWLLDGERVAQGRQAVAKQPHPGEHRLSVEVETAYGRAESAIRILVRGDDVRPA</sequence>